<keyword evidence="2" id="KW-1185">Reference proteome</keyword>
<evidence type="ECO:0000313" key="2">
    <source>
        <dbReference type="Proteomes" id="UP001165960"/>
    </source>
</evidence>
<protein>
    <submittedName>
        <fullName evidence="1">Uncharacterized protein</fullName>
    </submittedName>
</protein>
<organism evidence="1 2">
    <name type="scientific">Entomophthora muscae</name>
    <dbReference type="NCBI Taxonomy" id="34485"/>
    <lineage>
        <taxon>Eukaryota</taxon>
        <taxon>Fungi</taxon>
        <taxon>Fungi incertae sedis</taxon>
        <taxon>Zoopagomycota</taxon>
        <taxon>Entomophthoromycotina</taxon>
        <taxon>Entomophthoromycetes</taxon>
        <taxon>Entomophthorales</taxon>
        <taxon>Entomophthoraceae</taxon>
        <taxon>Entomophthora</taxon>
    </lineage>
</organism>
<sequence length="588" mass="62172">MDAGMDPFNNPAVQADFAHHCPTIVARRTADTSARRAPDSLCAAYAPHTTLSTAGPAHRRTQHTDVLSAHVQQPANYTAVPSHHLQQPVQPQSFVPASEPVYAQTASHTFMPVDLSDRMGSPYPPTEHTFEGVNNEDWDEIVAEPHPAPANAPAPDLQEYDNDFMEDDEQVFNAPTPAPCCENSQRPYAPLQGVCASMHNPANHSCHAPGTSHQYHTAQLAPASRASAPSTLEAFLMKENAKLKELIAQLCADNKALSNKLDKLIAELHSNNPAAAAPQPDVAQSSSASCPNDQMETSEAYTTAGNAPPSGASPDAQAPGPAPAPAPTTSACPTRELSYADTLRQSGAPAEKIAEARRSLNNLLGRKCKAAPAEKLTLIYVGGIQRKAISKVKKNLLSLGFDIRSTAIANISFLGASTCEFLVAPHYVSYFKRHITEINHPLLRLLENFEACKAADPAISPALKEALRSSLIDRVHGIIGRDGALPSVKKFFEKYLAGHSLPAYVPDAMKVDAPANSDEIPLDSTQPASTPVPKSASAPETASAPAPEAVPAPVTNPASAPSVATPLSQETSPANVPVTASAPPLTQC</sequence>
<comment type="caution">
    <text evidence="1">The sequence shown here is derived from an EMBL/GenBank/DDBJ whole genome shotgun (WGS) entry which is preliminary data.</text>
</comment>
<proteinExistence type="predicted"/>
<dbReference type="Proteomes" id="UP001165960">
    <property type="component" value="Unassembled WGS sequence"/>
</dbReference>
<dbReference type="EMBL" id="QTSX02000882">
    <property type="protein sequence ID" value="KAJ9084093.1"/>
    <property type="molecule type" value="Genomic_DNA"/>
</dbReference>
<accession>A0ACC2UB33</accession>
<reference evidence="1" key="1">
    <citation type="submission" date="2022-04" db="EMBL/GenBank/DDBJ databases">
        <title>Genome of the entomopathogenic fungus Entomophthora muscae.</title>
        <authorList>
            <person name="Elya C."/>
            <person name="Lovett B.R."/>
            <person name="Lee E."/>
            <person name="Macias A.M."/>
            <person name="Hajek A.E."/>
            <person name="De Bivort B.L."/>
            <person name="Kasson M.T."/>
            <person name="De Fine Licht H.H."/>
            <person name="Stajich J.E."/>
        </authorList>
    </citation>
    <scope>NUCLEOTIDE SEQUENCE</scope>
    <source>
        <strain evidence="1">Berkeley</strain>
    </source>
</reference>
<name>A0ACC2UB33_9FUNG</name>
<evidence type="ECO:0000313" key="1">
    <source>
        <dbReference type="EMBL" id="KAJ9084093.1"/>
    </source>
</evidence>
<gene>
    <name evidence="1" type="ORF">DSO57_1027813</name>
</gene>